<dbReference type="OrthoDB" id="3799447at2759"/>
<evidence type="ECO:0000313" key="2">
    <source>
        <dbReference type="EMBL" id="KAF1963236.1"/>
    </source>
</evidence>
<gene>
    <name evidence="2" type="ORF">CC80DRAFT_556748</name>
</gene>
<dbReference type="AlphaFoldDB" id="A0A6A5UJZ0"/>
<sequence>MHTFFFTFLILAIQLVASAPTSAPSVCTVTIFSESDFHGQSEKVDIWENCRKNFAYGTIKSLIQEQGIRCRHFREINCEAGNHSPALTLDSYQGAYEFGNMGDWTGVILSFKCTSAVRSESNAGVGSLRERTRPNEKDIRLSAEQGMFVVYASTDDTPSEPTISTLQLIDHQTTRNGDELCSAIQDIRSINGQ</sequence>
<proteinExistence type="predicted"/>
<evidence type="ECO:0000313" key="3">
    <source>
        <dbReference type="Proteomes" id="UP000800035"/>
    </source>
</evidence>
<keyword evidence="1" id="KW-0732">Signal</keyword>
<feature type="signal peptide" evidence="1">
    <location>
        <begin position="1"/>
        <end position="18"/>
    </location>
</feature>
<evidence type="ECO:0008006" key="4">
    <source>
        <dbReference type="Google" id="ProtNLM"/>
    </source>
</evidence>
<accession>A0A6A5UJZ0</accession>
<dbReference type="Proteomes" id="UP000800035">
    <property type="component" value="Unassembled WGS sequence"/>
</dbReference>
<keyword evidence="3" id="KW-1185">Reference proteome</keyword>
<organism evidence="2 3">
    <name type="scientific">Byssothecium circinans</name>
    <dbReference type="NCBI Taxonomy" id="147558"/>
    <lineage>
        <taxon>Eukaryota</taxon>
        <taxon>Fungi</taxon>
        <taxon>Dikarya</taxon>
        <taxon>Ascomycota</taxon>
        <taxon>Pezizomycotina</taxon>
        <taxon>Dothideomycetes</taxon>
        <taxon>Pleosporomycetidae</taxon>
        <taxon>Pleosporales</taxon>
        <taxon>Massarineae</taxon>
        <taxon>Massarinaceae</taxon>
        <taxon>Byssothecium</taxon>
    </lineage>
</organism>
<reference evidence="2" key="1">
    <citation type="journal article" date="2020" name="Stud. Mycol.">
        <title>101 Dothideomycetes genomes: a test case for predicting lifestyles and emergence of pathogens.</title>
        <authorList>
            <person name="Haridas S."/>
            <person name="Albert R."/>
            <person name="Binder M."/>
            <person name="Bloem J."/>
            <person name="Labutti K."/>
            <person name="Salamov A."/>
            <person name="Andreopoulos B."/>
            <person name="Baker S."/>
            <person name="Barry K."/>
            <person name="Bills G."/>
            <person name="Bluhm B."/>
            <person name="Cannon C."/>
            <person name="Castanera R."/>
            <person name="Culley D."/>
            <person name="Daum C."/>
            <person name="Ezra D."/>
            <person name="Gonzalez J."/>
            <person name="Henrissat B."/>
            <person name="Kuo A."/>
            <person name="Liang C."/>
            <person name="Lipzen A."/>
            <person name="Lutzoni F."/>
            <person name="Magnuson J."/>
            <person name="Mondo S."/>
            <person name="Nolan M."/>
            <person name="Ohm R."/>
            <person name="Pangilinan J."/>
            <person name="Park H.-J."/>
            <person name="Ramirez L."/>
            <person name="Alfaro M."/>
            <person name="Sun H."/>
            <person name="Tritt A."/>
            <person name="Yoshinaga Y."/>
            <person name="Zwiers L.-H."/>
            <person name="Turgeon B."/>
            <person name="Goodwin S."/>
            <person name="Spatafora J."/>
            <person name="Crous P."/>
            <person name="Grigoriev I."/>
        </authorList>
    </citation>
    <scope>NUCLEOTIDE SEQUENCE</scope>
    <source>
        <strain evidence="2">CBS 675.92</strain>
    </source>
</reference>
<evidence type="ECO:0000256" key="1">
    <source>
        <dbReference type="SAM" id="SignalP"/>
    </source>
</evidence>
<name>A0A6A5UJZ0_9PLEO</name>
<protein>
    <recommendedName>
        <fullName evidence="4">Ecp2 effector protein domain-containing protein</fullName>
    </recommendedName>
</protein>
<dbReference type="EMBL" id="ML976977">
    <property type="protein sequence ID" value="KAF1963236.1"/>
    <property type="molecule type" value="Genomic_DNA"/>
</dbReference>
<feature type="chain" id="PRO_5025379954" description="Ecp2 effector protein domain-containing protein" evidence="1">
    <location>
        <begin position="19"/>
        <end position="193"/>
    </location>
</feature>